<dbReference type="InterPro" id="IPR046348">
    <property type="entry name" value="SIS_dom_sf"/>
</dbReference>
<evidence type="ECO:0000256" key="4">
    <source>
        <dbReference type="ARBA" id="ARBA00022576"/>
    </source>
</evidence>
<dbReference type="EC" id="2.6.1.16" evidence="2"/>
<dbReference type="PANTHER" id="PTHR10937">
    <property type="entry name" value="GLUCOSAMINE--FRUCTOSE-6-PHOSPHATE AMINOTRANSFERASE, ISOMERIZING"/>
    <property type="match status" value="1"/>
</dbReference>
<dbReference type="Gene3D" id="3.40.50.10490">
    <property type="entry name" value="Glucose-6-phosphate isomerase like protein, domain 1"/>
    <property type="match status" value="2"/>
</dbReference>
<keyword evidence="4 10" id="KW-0032">Aminotransferase</keyword>
<comment type="catalytic activity">
    <reaction evidence="1">
        <text>D-fructose 6-phosphate + L-glutamine = D-glucosamine 6-phosphate + L-glutamate</text>
        <dbReference type="Rhea" id="RHEA:13237"/>
        <dbReference type="ChEBI" id="CHEBI:29985"/>
        <dbReference type="ChEBI" id="CHEBI:58359"/>
        <dbReference type="ChEBI" id="CHEBI:58725"/>
        <dbReference type="ChEBI" id="CHEBI:61527"/>
        <dbReference type="EC" id="2.6.1.16"/>
    </reaction>
</comment>
<dbReference type="CDD" id="cd00714">
    <property type="entry name" value="GFAT"/>
    <property type="match status" value="1"/>
</dbReference>
<sequence length="589" mass="64011">MCGIFGVIDENCVEKTLQALRFLQYRGYDSAGIAVKGKGIEVFKCSGRVEDLQGKIPPLTAGALAIGHTRWATHGNVCDENAHPFLSNDGNFAICHNGIIENFEKLKISLQDAGYRFSSQTDSETVAHLLQENYKGNVLQATLKTANQLEGAFAVLAENAYDDCLYAIKYKSPLAVGVAKNAVYLSSDVRCLSRWAEKVAVVPDGTVVQASAKDVCFYTFDGKKLSVNFFVPDVEVNENADGDMMLKEIFEIPHCVMNAKKGYFDSGRVQLSSKQIKKLKRIYFLGCGTAYNSGLEACAVARKFLDVDVTAVIASEFVYDNFPVDGQTLAFCISQSGETADTIRAAEKVSAGGGITYAVTNTKSSTLCFVCDKVTNVFAGSEFAVASTKAYNCQLVTLILLVADIAFLRNRLSQKELDSLWEGMDSLPAAIGEILQRKEEIHALAERVKNSSAVFFVGRALDFPTATEGSLKLKEISYIHSEAYPSGELKHGTLALMEKGVTVVVLSTSCNLVQKNISTAREIASRHADVITLSPYKGYGTQFVLPSVHRLLYGVVAVVPLQLLAYFAAKGLGRDVDKPRNLAKSVTVE</sequence>
<proteinExistence type="predicted"/>
<evidence type="ECO:0000256" key="7">
    <source>
        <dbReference type="ARBA" id="ARBA00022962"/>
    </source>
</evidence>
<dbReference type="PROSITE" id="PS51278">
    <property type="entry name" value="GATASE_TYPE_2"/>
    <property type="match status" value="1"/>
</dbReference>
<dbReference type="Pfam" id="PF01380">
    <property type="entry name" value="SIS"/>
    <property type="match status" value="2"/>
</dbReference>
<evidence type="ECO:0000259" key="8">
    <source>
        <dbReference type="PROSITE" id="PS51278"/>
    </source>
</evidence>
<dbReference type="NCBIfam" id="TIGR01135">
    <property type="entry name" value="glmS"/>
    <property type="match status" value="1"/>
</dbReference>
<dbReference type="GO" id="GO:0004360">
    <property type="term" value="F:glutamine-fructose-6-phosphate transaminase (isomerizing) activity"/>
    <property type="evidence" value="ECO:0007669"/>
    <property type="project" value="UniProtKB-EC"/>
</dbReference>
<reference evidence="10" key="2">
    <citation type="journal article" date="2021" name="PeerJ">
        <title>Extensive microbial diversity within the chicken gut microbiome revealed by metagenomics and culture.</title>
        <authorList>
            <person name="Gilroy R."/>
            <person name="Ravi A."/>
            <person name="Getino M."/>
            <person name="Pursley I."/>
            <person name="Horton D.L."/>
            <person name="Alikhan N.F."/>
            <person name="Baker D."/>
            <person name="Gharbi K."/>
            <person name="Hall N."/>
            <person name="Watson M."/>
            <person name="Adriaenssens E.M."/>
            <person name="Foster-Nyarko E."/>
            <person name="Jarju S."/>
            <person name="Secka A."/>
            <person name="Antonio M."/>
            <person name="Oren A."/>
            <person name="Chaudhuri R.R."/>
            <person name="La Ragione R."/>
            <person name="Hildebrand F."/>
            <person name="Pallen M.J."/>
        </authorList>
    </citation>
    <scope>NUCLEOTIDE SEQUENCE</scope>
    <source>
        <strain evidence="10">CHK121-14286</strain>
    </source>
</reference>
<evidence type="ECO:0000256" key="2">
    <source>
        <dbReference type="ARBA" id="ARBA00012916"/>
    </source>
</evidence>
<dbReference type="GO" id="GO:0006002">
    <property type="term" value="P:fructose 6-phosphate metabolic process"/>
    <property type="evidence" value="ECO:0007669"/>
    <property type="project" value="TreeGrafter"/>
</dbReference>
<dbReference type="AlphaFoldDB" id="A0A9D1J872"/>
<keyword evidence="6" id="KW-0677">Repeat</keyword>
<evidence type="ECO:0000256" key="5">
    <source>
        <dbReference type="ARBA" id="ARBA00022679"/>
    </source>
</evidence>
<dbReference type="GO" id="GO:0006047">
    <property type="term" value="P:UDP-N-acetylglucosamine metabolic process"/>
    <property type="evidence" value="ECO:0007669"/>
    <property type="project" value="TreeGrafter"/>
</dbReference>
<dbReference type="SUPFAM" id="SSF56235">
    <property type="entry name" value="N-terminal nucleophile aminohydrolases (Ntn hydrolases)"/>
    <property type="match status" value="1"/>
</dbReference>
<dbReference type="InterPro" id="IPR035490">
    <property type="entry name" value="GlmS/FrlB_SIS"/>
</dbReference>
<reference evidence="10" key="1">
    <citation type="submission" date="2020-10" db="EMBL/GenBank/DDBJ databases">
        <authorList>
            <person name="Gilroy R."/>
        </authorList>
    </citation>
    <scope>NUCLEOTIDE SEQUENCE</scope>
    <source>
        <strain evidence="10">CHK121-14286</strain>
    </source>
</reference>
<evidence type="ECO:0000313" key="10">
    <source>
        <dbReference type="EMBL" id="HIR66113.1"/>
    </source>
</evidence>
<evidence type="ECO:0000256" key="3">
    <source>
        <dbReference type="ARBA" id="ARBA00016090"/>
    </source>
</evidence>
<evidence type="ECO:0000256" key="1">
    <source>
        <dbReference type="ARBA" id="ARBA00001031"/>
    </source>
</evidence>
<feature type="domain" description="SIS" evidence="9">
    <location>
        <begin position="272"/>
        <end position="416"/>
    </location>
</feature>
<dbReference type="NCBIfam" id="NF001484">
    <property type="entry name" value="PRK00331.1"/>
    <property type="match status" value="1"/>
</dbReference>
<dbReference type="InterPro" id="IPR001347">
    <property type="entry name" value="SIS_dom"/>
</dbReference>
<dbReference type="InterPro" id="IPR017932">
    <property type="entry name" value="GATase_2_dom"/>
</dbReference>
<organism evidence="10 11">
    <name type="scientific">Candidatus Fimimonas gallinarum</name>
    <dbReference type="NCBI Taxonomy" id="2840821"/>
    <lineage>
        <taxon>Bacteria</taxon>
        <taxon>Pseudomonadati</taxon>
        <taxon>Myxococcota</taxon>
        <taxon>Myxococcia</taxon>
        <taxon>Myxococcales</taxon>
        <taxon>Cystobacterineae</taxon>
        <taxon>Myxococcaceae</taxon>
        <taxon>Myxococcaceae incertae sedis</taxon>
        <taxon>Candidatus Fimimonas</taxon>
    </lineage>
</organism>
<comment type="caution">
    <text evidence="10">The sequence shown here is derived from an EMBL/GenBank/DDBJ whole genome shotgun (WGS) entry which is preliminary data.</text>
</comment>
<dbReference type="GO" id="GO:0006487">
    <property type="term" value="P:protein N-linked glycosylation"/>
    <property type="evidence" value="ECO:0007669"/>
    <property type="project" value="TreeGrafter"/>
</dbReference>
<keyword evidence="7" id="KW-0315">Glutamine amidotransferase</keyword>
<feature type="domain" description="Glutamine amidotransferase type-2" evidence="8">
    <location>
        <begin position="2"/>
        <end position="213"/>
    </location>
</feature>
<dbReference type="EMBL" id="DVHL01000036">
    <property type="protein sequence ID" value="HIR66113.1"/>
    <property type="molecule type" value="Genomic_DNA"/>
</dbReference>
<accession>A0A9D1J872</accession>
<evidence type="ECO:0000256" key="6">
    <source>
        <dbReference type="ARBA" id="ARBA00022737"/>
    </source>
</evidence>
<gene>
    <name evidence="10" type="primary">glmS</name>
    <name evidence="10" type="ORF">IAC95_04470</name>
</gene>
<protein>
    <recommendedName>
        <fullName evidence="3">Glutamine--fructose-6-phosphate aminotransferase [isomerizing]</fullName>
        <ecNumber evidence="2">2.6.1.16</ecNumber>
    </recommendedName>
</protein>
<dbReference type="PROSITE" id="PS51464">
    <property type="entry name" value="SIS"/>
    <property type="match status" value="2"/>
</dbReference>
<evidence type="ECO:0000313" key="11">
    <source>
        <dbReference type="Proteomes" id="UP000824200"/>
    </source>
</evidence>
<dbReference type="CDD" id="cd05009">
    <property type="entry name" value="SIS_GlmS_GlmD_2"/>
    <property type="match status" value="1"/>
</dbReference>
<dbReference type="GO" id="GO:0097367">
    <property type="term" value="F:carbohydrate derivative binding"/>
    <property type="evidence" value="ECO:0007669"/>
    <property type="project" value="InterPro"/>
</dbReference>
<keyword evidence="5 10" id="KW-0808">Transferase</keyword>
<dbReference type="Gene3D" id="3.60.20.10">
    <property type="entry name" value="Glutamine Phosphoribosylpyrophosphate, subunit 1, domain 1"/>
    <property type="match status" value="1"/>
</dbReference>
<dbReference type="Proteomes" id="UP000824200">
    <property type="component" value="Unassembled WGS sequence"/>
</dbReference>
<dbReference type="PANTHER" id="PTHR10937:SF0">
    <property type="entry name" value="GLUTAMINE--FRUCTOSE-6-PHOSPHATE TRANSAMINASE (ISOMERIZING)"/>
    <property type="match status" value="1"/>
</dbReference>
<dbReference type="InterPro" id="IPR005855">
    <property type="entry name" value="GFAT"/>
</dbReference>
<dbReference type="SUPFAM" id="SSF53697">
    <property type="entry name" value="SIS domain"/>
    <property type="match status" value="1"/>
</dbReference>
<name>A0A9D1J872_9BACT</name>
<evidence type="ECO:0000259" key="9">
    <source>
        <dbReference type="PROSITE" id="PS51464"/>
    </source>
</evidence>
<dbReference type="InterPro" id="IPR029055">
    <property type="entry name" value="Ntn_hydrolases_N"/>
</dbReference>
<dbReference type="CDD" id="cd05008">
    <property type="entry name" value="SIS_GlmS_GlmD_1"/>
    <property type="match status" value="1"/>
</dbReference>
<dbReference type="InterPro" id="IPR035466">
    <property type="entry name" value="GlmS/AgaS_SIS"/>
</dbReference>
<feature type="domain" description="SIS" evidence="9">
    <location>
        <begin position="444"/>
        <end position="579"/>
    </location>
</feature>
<dbReference type="InterPro" id="IPR047084">
    <property type="entry name" value="GFAT_N"/>
</dbReference>
<dbReference type="Pfam" id="PF13522">
    <property type="entry name" value="GATase_6"/>
    <property type="match status" value="1"/>
</dbReference>